<feature type="compositionally biased region" description="Basic and acidic residues" evidence="1">
    <location>
        <begin position="212"/>
        <end position="224"/>
    </location>
</feature>
<dbReference type="Proteomes" id="UP000306585">
    <property type="component" value="Unassembled WGS sequence"/>
</dbReference>
<dbReference type="PANTHER" id="PTHR34322:SF2">
    <property type="entry name" value="TRANSPOSASE IS200-LIKE DOMAIN-CONTAINING PROTEIN"/>
    <property type="match status" value="1"/>
</dbReference>
<dbReference type="InterPro" id="IPR002686">
    <property type="entry name" value="Transposase_17"/>
</dbReference>
<organism evidence="3 4">
    <name type="scientific">Mariprofundus erugo</name>
    <dbReference type="NCBI Taxonomy" id="2528639"/>
    <lineage>
        <taxon>Bacteria</taxon>
        <taxon>Pseudomonadati</taxon>
        <taxon>Pseudomonadota</taxon>
        <taxon>Candidatius Mariprofundia</taxon>
        <taxon>Mariprofundales</taxon>
        <taxon>Mariprofundaceae</taxon>
        <taxon>Mariprofundus</taxon>
    </lineage>
</organism>
<comment type="caution">
    <text evidence="3">The sequence shown here is derived from an EMBL/GenBank/DDBJ whole genome shotgun (WGS) entry which is preliminary data.</text>
</comment>
<dbReference type="EMBL" id="VBRY01000011">
    <property type="protein sequence ID" value="TLS66161.1"/>
    <property type="molecule type" value="Genomic_DNA"/>
</dbReference>
<evidence type="ECO:0000259" key="2">
    <source>
        <dbReference type="SMART" id="SM01321"/>
    </source>
</evidence>
<feature type="region of interest" description="Disordered" evidence="1">
    <location>
        <begin position="206"/>
        <end position="230"/>
    </location>
</feature>
<dbReference type="GO" id="GO:0004803">
    <property type="term" value="F:transposase activity"/>
    <property type="evidence" value="ECO:0007669"/>
    <property type="project" value="InterPro"/>
</dbReference>
<dbReference type="SMART" id="SM01321">
    <property type="entry name" value="Y1_Tnp"/>
    <property type="match status" value="1"/>
</dbReference>
<dbReference type="Gene3D" id="3.30.70.1290">
    <property type="entry name" value="Transposase IS200-like"/>
    <property type="match status" value="1"/>
</dbReference>
<dbReference type="GO" id="GO:0003677">
    <property type="term" value="F:DNA binding"/>
    <property type="evidence" value="ECO:0007669"/>
    <property type="project" value="InterPro"/>
</dbReference>
<dbReference type="Pfam" id="PF01797">
    <property type="entry name" value="Y1_Tnp"/>
    <property type="match status" value="1"/>
</dbReference>
<name>A0A5R9GH36_9PROT</name>
<dbReference type="SUPFAM" id="SSF143422">
    <property type="entry name" value="Transposase IS200-like"/>
    <property type="match status" value="1"/>
</dbReference>
<dbReference type="AlphaFoldDB" id="A0A5R9GH36"/>
<evidence type="ECO:0000313" key="3">
    <source>
        <dbReference type="EMBL" id="TLS66161.1"/>
    </source>
</evidence>
<evidence type="ECO:0000313" key="4">
    <source>
        <dbReference type="Proteomes" id="UP000306585"/>
    </source>
</evidence>
<accession>A0A5R9GH36</accession>
<protein>
    <submittedName>
        <fullName evidence="3">Transposase</fullName>
    </submittedName>
</protein>
<reference evidence="3 4" key="1">
    <citation type="journal article" date="2019" name="Appl. Environ. Microbiol.">
        <title>Environmental Evidence and Genomic Insight of Iron-oxidizing Bacteria Preference Towards More Corrosion Resistant Stainless Steel at Higher Salinities.</title>
        <authorList>
            <person name="Garrison C.E."/>
            <person name="Price K.A."/>
            <person name="Field E.K."/>
        </authorList>
    </citation>
    <scope>NUCLEOTIDE SEQUENCE [LARGE SCALE GENOMIC DNA]</scope>
    <source>
        <strain evidence="3 4">P3</strain>
    </source>
</reference>
<dbReference type="InterPro" id="IPR036515">
    <property type="entry name" value="Transposase_17_sf"/>
</dbReference>
<feature type="domain" description="Transposase IS200-like" evidence="2">
    <location>
        <begin position="9"/>
        <end position="123"/>
    </location>
</feature>
<sequence>MPRLPRAVFSGVPHHITQRGNRRSDVFFSDDDRRTYLDWLCEYCEKHDVDILAYCLMTNHVHLIAVPNSEEGLQQVFKPLHMRYAQRVNRINNWSGHLWQGRFFSSALDDAYLWSAIRYVERNPVRAGLVERAEDYHWSSAAGHCGVRVDAVLRSRDEWESKLASIDNWSEWLFGQDESHLLDTLRHRVEMGLPCGSESFIQGLEQKVGRPLQERPQGRPKKELPPAPKG</sequence>
<dbReference type="PANTHER" id="PTHR34322">
    <property type="entry name" value="TRANSPOSASE, Y1_TNP DOMAIN-CONTAINING"/>
    <property type="match status" value="1"/>
</dbReference>
<keyword evidence="4" id="KW-1185">Reference proteome</keyword>
<dbReference type="RefSeq" id="WP_138239918.1">
    <property type="nucleotide sequence ID" value="NZ_VBRY01000011.1"/>
</dbReference>
<gene>
    <name evidence="3" type="ORF">FEF65_11250</name>
</gene>
<proteinExistence type="predicted"/>
<evidence type="ECO:0000256" key="1">
    <source>
        <dbReference type="SAM" id="MobiDB-lite"/>
    </source>
</evidence>
<dbReference type="GO" id="GO:0006313">
    <property type="term" value="P:DNA transposition"/>
    <property type="evidence" value="ECO:0007669"/>
    <property type="project" value="InterPro"/>
</dbReference>